<dbReference type="Gene3D" id="2.10.110.10">
    <property type="entry name" value="Cysteine Rich Protein"/>
    <property type="match status" value="1"/>
</dbReference>
<dbReference type="Proteomes" id="UP001626550">
    <property type="component" value="Unassembled WGS sequence"/>
</dbReference>
<comment type="subcellular location">
    <subcellularLocation>
        <location evidence="1 9 11">Nucleus</location>
    </subcellularLocation>
</comment>
<sequence>LWFCPRCGKKLCPSDLVFDVSGQARFHECCFSCCDCKKPLRSGDRYVFFQREVFCQEHLTKELKMPSKTVSDSAKRKPKSKKPVKPANADVSADAKLLSTDSTYQPKIHPDGYCLEPLGESTRLSLLLSPDDGHMAKMESTTLLPLCDENQCVEEDEEAQRTGSKCAEISSKSGRQKRIRTSFKHQQLRIMKSFFDSNHNPDAKDLRLLSQRTGLPKRVLQVWFQNARAKFRRSFTGTLNGLVRVLREKDI</sequence>
<evidence type="ECO:0000256" key="2">
    <source>
        <dbReference type="ARBA" id="ARBA00022723"/>
    </source>
</evidence>
<dbReference type="GO" id="GO:0003677">
    <property type="term" value="F:DNA binding"/>
    <property type="evidence" value="ECO:0007669"/>
    <property type="project" value="UniProtKB-UniRule"/>
</dbReference>
<reference evidence="15 16" key="1">
    <citation type="submission" date="2024-11" db="EMBL/GenBank/DDBJ databases">
        <title>Adaptive evolution of stress response genes in parasites aligns with host niche diversity.</title>
        <authorList>
            <person name="Hahn C."/>
            <person name="Resl P."/>
        </authorList>
    </citation>
    <scope>NUCLEOTIDE SEQUENCE [LARGE SCALE GENOMIC DNA]</scope>
    <source>
        <strain evidence="15">EGGRZ-B1_66</strain>
        <tissue evidence="15">Body</tissue>
    </source>
</reference>
<feature type="non-terminal residue" evidence="15">
    <location>
        <position position="1"/>
    </location>
</feature>
<dbReference type="FunFam" id="1.10.10.60:FF:000027">
    <property type="entry name" value="LIM/homeobox protein Lhx9"/>
    <property type="match status" value="1"/>
</dbReference>
<dbReference type="AlphaFoldDB" id="A0ABD2PIN2"/>
<protein>
    <submittedName>
        <fullName evidence="15">Uncharacterized protein</fullName>
    </submittedName>
</protein>
<evidence type="ECO:0000256" key="6">
    <source>
        <dbReference type="ARBA" id="ARBA00023125"/>
    </source>
</evidence>
<comment type="caution">
    <text evidence="15">The sequence shown here is derived from an EMBL/GenBank/DDBJ whole genome shotgun (WGS) entry which is preliminary data.</text>
</comment>
<dbReference type="SMART" id="SM00389">
    <property type="entry name" value="HOX"/>
    <property type="match status" value="1"/>
</dbReference>
<dbReference type="PROSITE" id="PS00478">
    <property type="entry name" value="LIM_DOMAIN_1"/>
    <property type="match status" value="1"/>
</dbReference>
<evidence type="ECO:0000259" key="14">
    <source>
        <dbReference type="PROSITE" id="PS50071"/>
    </source>
</evidence>
<dbReference type="InterPro" id="IPR001781">
    <property type="entry name" value="Znf_LIM"/>
</dbReference>
<evidence type="ECO:0000256" key="10">
    <source>
        <dbReference type="PROSITE-ProRule" id="PRU00125"/>
    </source>
</evidence>
<keyword evidence="8 9" id="KW-0539">Nucleus</keyword>
<evidence type="ECO:0000256" key="5">
    <source>
        <dbReference type="ARBA" id="ARBA00023038"/>
    </source>
</evidence>
<dbReference type="InterPro" id="IPR050453">
    <property type="entry name" value="LIM_Homeobox_TF"/>
</dbReference>
<evidence type="ECO:0000259" key="13">
    <source>
        <dbReference type="PROSITE" id="PS50023"/>
    </source>
</evidence>
<accession>A0ABD2PIN2</accession>
<evidence type="ECO:0000313" key="16">
    <source>
        <dbReference type="Proteomes" id="UP001626550"/>
    </source>
</evidence>
<evidence type="ECO:0000256" key="8">
    <source>
        <dbReference type="ARBA" id="ARBA00023242"/>
    </source>
</evidence>
<dbReference type="InterPro" id="IPR009057">
    <property type="entry name" value="Homeodomain-like_sf"/>
</dbReference>
<gene>
    <name evidence="15" type="ORF">Ciccas_014229</name>
</gene>
<dbReference type="PANTHER" id="PTHR24208">
    <property type="entry name" value="LIM/HOMEOBOX PROTEIN LHX"/>
    <property type="match status" value="1"/>
</dbReference>
<dbReference type="PROSITE" id="PS00027">
    <property type="entry name" value="HOMEOBOX_1"/>
    <property type="match status" value="1"/>
</dbReference>
<organism evidence="15 16">
    <name type="scientific">Cichlidogyrus casuarinus</name>
    <dbReference type="NCBI Taxonomy" id="1844966"/>
    <lineage>
        <taxon>Eukaryota</taxon>
        <taxon>Metazoa</taxon>
        <taxon>Spiralia</taxon>
        <taxon>Lophotrochozoa</taxon>
        <taxon>Platyhelminthes</taxon>
        <taxon>Monogenea</taxon>
        <taxon>Monopisthocotylea</taxon>
        <taxon>Dactylogyridea</taxon>
        <taxon>Ancyrocephalidae</taxon>
        <taxon>Cichlidogyrus</taxon>
    </lineage>
</organism>
<dbReference type="Pfam" id="PF00412">
    <property type="entry name" value="LIM"/>
    <property type="match status" value="1"/>
</dbReference>
<keyword evidence="2 10" id="KW-0479">Metal-binding</keyword>
<dbReference type="SUPFAM" id="SSF46689">
    <property type="entry name" value="Homeodomain-like"/>
    <property type="match status" value="1"/>
</dbReference>
<dbReference type="InterPro" id="IPR001356">
    <property type="entry name" value="HD"/>
</dbReference>
<dbReference type="PROSITE" id="PS50023">
    <property type="entry name" value="LIM_DOMAIN_2"/>
    <property type="match status" value="1"/>
</dbReference>
<keyword evidence="16" id="KW-1185">Reference proteome</keyword>
<dbReference type="CDD" id="cd00086">
    <property type="entry name" value="homeodomain"/>
    <property type="match status" value="1"/>
</dbReference>
<proteinExistence type="predicted"/>
<keyword evidence="4 10" id="KW-0862">Zinc</keyword>
<dbReference type="PANTHER" id="PTHR24208:SF168">
    <property type="entry name" value="PROTEIN APTEROUS"/>
    <property type="match status" value="1"/>
</dbReference>
<feature type="non-terminal residue" evidence="15">
    <location>
        <position position="251"/>
    </location>
</feature>
<dbReference type="Gene3D" id="1.10.10.60">
    <property type="entry name" value="Homeodomain-like"/>
    <property type="match status" value="1"/>
</dbReference>
<keyword evidence="5 10" id="KW-0440">LIM domain</keyword>
<dbReference type="InterPro" id="IPR017970">
    <property type="entry name" value="Homeobox_CS"/>
</dbReference>
<feature type="domain" description="LIM zinc-binding" evidence="13">
    <location>
        <begin position="2"/>
        <end position="65"/>
    </location>
</feature>
<evidence type="ECO:0000256" key="11">
    <source>
        <dbReference type="RuleBase" id="RU000682"/>
    </source>
</evidence>
<name>A0ABD2PIN2_9PLAT</name>
<evidence type="ECO:0000256" key="1">
    <source>
        <dbReference type="ARBA" id="ARBA00004123"/>
    </source>
</evidence>
<evidence type="ECO:0000313" key="15">
    <source>
        <dbReference type="EMBL" id="KAL3307261.1"/>
    </source>
</evidence>
<dbReference type="GO" id="GO:0005634">
    <property type="term" value="C:nucleus"/>
    <property type="evidence" value="ECO:0007669"/>
    <property type="project" value="UniProtKB-SubCell"/>
</dbReference>
<dbReference type="SMART" id="SM00132">
    <property type="entry name" value="LIM"/>
    <property type="match status" value="1"/>
</dbReference>
<evidence type="ECO:0000256" key="3">
    <source>
        <dbReference type="ARBA" id="ARBA00022737"/>
    </source>
</evidence>
<dbReference type="PROSITE" id="PS50071">
    <property type="entry name" value="HOMEOBOX_2"/>
    <property type="match status" value="1"/>
</dbReference>
<evidence type="ECO:0000256" key="9">
    <source>
        <dbReference type="PROSITE-ProRule" id="PRU00108"/>
    </source>
</evidence>
<dbReference type="EMBL" id="JBJKFK010007849">
    <property type="protein sequence ID" value="KAL3307261.1"/>
    <property type="molecule type" value="Genomic_DNA"/>
</dbReference>
<feature type="domain" description="Homeobox" evidence="14">
    <location>
        <begin position="174"/>
        <end position="234"/>
    </location>
</feature>
<dbReference type="GO" id="GO:0046872">
    <property type="term" value="F:metal ion binding"/>
    <property type="evidence" value="ECO:0007669"/>
    <property type="project" value="UniProtKB-KW"/>
</dbReference>
<evidence type="ECO:0000256" key="4">
    <source>
        <dbReference type="ARBA" id="ARBA00022833"/>
    </source>
</evidence>
<dbReference type="Pfam" id="PF00046">
    <property type="entry name" value="Homeodomain"/>
    <property type="match status" value="1"/>
</dbReference>
<evidence type="ECO:0000256" key="7">
    <source>
        <dbReference type="ARBA" id="ARBA00023155"/>
    </source>
</evidence>
<feature type="region of interest" description="Disordered" evidence="12">
    <location>
        <begin position="66"/>
        <end position="92"/>
    </location>
</feature>
<keyword evidence="3" id="KW-0677">Repeat</keyword>
<keyword evidence="7 9" id="KW-0371">Homeobox</keyword>
<evidence type="ECO:0000256" key="12">
    <source>
        <dbReference type="SAM" id="MobiDB-lite"/>
    </source>
</evidence>
<keyword evidence="6 9" id="KW-0238">DNA-binding</keyword>
<feature type="DNA-binding region" description="Homeobox" evidence="9">
    <location>
        <begin position="176"/>
        <end position="235"/>
    </location>
</feature>